<proteinExistence type="predicted"/>
<organism evidence="1 2">
    <name type="scientific">Trichormus variabilis NIES-23</name>
    <dbReference type="NCBI Taxonomy" id="1973479"/>
    <lineage>
        <taxon>Bacteria</taxon>
        <taxon>Bacillati</taxon>
        <taxon>Cyanobacteriota</taxon>
        <taxon>Cyanophyceae</taxon>
        <taxon>Nostocales</taxon>
        <taxon>Nostocaceae</taxon>
        <taxon>Trichormus</taxon>
    </lineage>
</organism>
<gene>
    <name evidence="1" type="ORF">NIES23_61040</name>
</gene>
<evidence type="ECO:0000313" key="1">
    <source>
        <dbReference type="EMBL" id="BAY73276.1"/>
    </source>
</evidence>
<reference evidence="1 2" key="1">
    <citation type="submission" date="2017-06" db="EMBL/GenBank/DDBJ databases">
        <title>Genome sequencing of cyanobaciteial culture collection at National Institute for Environmental Studies (NIES).</title>
        <authorList>
            <person name="Hirose Y."/>
            <person name="Shimura Y."/>
            <person name="Fujisawa T."/>
            <person name="Nakamura Y."/>
            <person name="Kawachi M."/>
        </authorList>
    </citation>
    <scope>NUCLEOTIDE SEQUENCE [LARGE SCALE GENOMIC DNA]</scope>
    <source>
        <strain evidence="1 2">NIES-23</strain>
        <plasmid evidence="2">Plasmid Plasmid3 dna</plasmid>
    </source>
</reference>
<dbReference type="EMBL" id="AP018219">
    <property type="protein sequence ID" value="BAY73276.1"/>
    <property type="molecule type" value="Genomic_DNA"/>
</dbReference>
<keyword evidence="1" id="KW-0614">Plasmid</keyword>
<name>A0A1Z4KWB8_ANAVA</name>
<evidence type="ECO:0000313" key="2">
    <source>
        <dbReference type="Proteomes" id="UP000217507"/>
    </source>
</evidence>
<protein>
    <submittedName>
        <fullName evidence="1">Uncharacterized protein</fullName>
    </submittedName>
</protein>
<geneLocation type="plasmid" evidence="1">
    <name>plasmid3</name>
</geneLocation>
<accession>A0A1Z4KWB8</accession>
<dbReference type="Proteomes" id="UP000217507">
    <property type="component" value="Plasmid Plasmid3 dna"/>
</dbReference>
<sequence>MNSLRKTVTEKYGLEAYAMYDEYFFVHLPENEDYSLKFLESHLPELVRIELAECFAGGVIAVWEVHLFLLPQVLEQAYDFIEPFWEGISKEEHK</sequence>
<dbReference type="AlphaFoldDB" id="A0A1Z4KWB8"/>